<evidence type="ECO:0000313" key="2">
    <source>
        <dbReference type="Proteomes" id="UP000010471"/>
    </source>
</evidence>
<name>K9WP65_9CYAN</name>
<protein>
    <submittedName>
        <fullName evidence="1">Uncharacterized protein</fullName>
    </submittedName>
</protein>
<organism evidence="1 2">
    <name type="scientific">Allocoleopsis franciscana PCC 7113</name>
    <dbReference type="NCBI Taxonomy" id="1173027"/>
    <lineage>
        <taxon>Bacteria</taxon>
        <taxon>Bacillati</taxon>
        <taxon>Cyanobacteriota</taxon>
        <taxon>Cyanophyceae</taxon>
        <taxon>Coleofasciculales</taxon>
        <taxon>Coleofasciculaceae</taxon>
        <taxon>Allocoleopsis</taxon>
        <taxon>Allocoleopsis franciscana</taxon>
    </lineage>
</organism>
<accession>K9WP65</accession>
<dbReference type="OrthoDB" id="467505at2"/>
<dbReference type="KEGG" id="mic:Mic7113_6613"/>
<dbReference type="Proteomes" id="UP000010471">
    <property type="component" value="Plasmid pMIC7113.03"/>
</dbReference>
<dbReference type="HOGENOM" id="CLU_192069_0_0_3"/>
<evidence type="ECO:0000313" key="1">
    <source>
        <dbReference type="EMBL" id="AFZ22185.1"/>
    </source>
</evidence>
<sequence>MPPDASTLTAIDELFERCKTTLLQTWKETGFGHIEIDSERVNPNKIRVILRGSTHYRYVFTDADVEEWNSR</sequence>
<keyword evidence="1" id="KW-0614">Plasmid</keyword>
<dbReference type="EMBL" id="CP003633">
    <property type="protein sequence ID" value="AFZ22185.1"/>
    <property type="molecule type" value="Genomic_DNA"/>
</dbReference>
<gene>
    <name evidence="1" type="ORF">Mic7113_6613</name>
</gene>
<geneLocation type="plasmid" evidence="1 2">
    <name>pMIC7113.03</name>
</geneLocation>
<reference evidence="1 2" key="1">
    <citation type="submission" date="2012-06" db="EMBL/GenBank/DDBJ databases">
        <title>Finished plasmid 3 of genome of Microcoleus sp. PCC 7113.</title>
        <authorList>
            <consortium name="US DOE Joint Genome Institute"/>
            <person name="Gugger M."/>
            <person name="Coursin T."/>
            <person name="Rippka R."/>
            <person name="Tandeau De Marsac N."/>
            <person name="Huntemann M."/>
            <person name="Wei C.-L."/>
            <person name="Han J."/>
            <person name="Detter J.C."/>
            <person name="Han C."/>
            <person name="Tapia R."/>
            <person name="Chen A."/>
            <person name="Kyrpides N."/>
            <person name="Mavromatis K."/>
            <person name="Markowitz V."/>
            <person name="Szeto E."/>
            <person name="Ivanova N."/>
            <person name="Pagani I."/>
            <person name="Pati A."/>
            <person name="Goodwin L."/>
            <person name="Nordberg H.P."/>
            <person name="Cantor M.N."/>
            <person name="Hua S.X."/>
            <person name="Woyke T."/>
            <person name="Kerfeld C.A."/>
        </authorList>
    </citation>
    <scope>NUCLEOTIDE SEQUENCE [LARGE SCALE GENOMIC DNA]</scope>
    <source>
        <strain evidence="1 2">PCC 7113</strain>
        <plasmid evidence="1 2">pMIC7113.03</plasmid>
    </source>
</reference>
<keyword evidence="2" id="KW-1185">Reference proteome</keyword>
<dbReference type="eggNOG" id="ENOG5033DBS">
    <property type="taxonomic scope" value="Bacteria"/>
</dbReference>
<dbReference type="RefSeq" id="WP_015186243.1">
    <property type="nucleotide sequence ID" value="NC_019740.1"/>
</dbReference>
<dbReference type="AlphaFoldDB" id="K9WP65"/>
<proteinExistence type="predicted"/>